<keyword evidence="7" id="KW-0539">Nucleus</keyword>
<keyword evidence="5" id="KW-0010">Activator</keyword>
<dbReference type="CDD" id="cd00018">
    <property type="entry name" value="AP2"/>
    <property type="match status" value="1"/>
</dbReference>
<dbReference type="InterPro" id="IPR001471">
    <property type="entry name" value="AP2/ERF_dom"/>
</dbReference>
<dbReference type="EMBL" id="HG739119">
    <property type="protein sequence ID" value="CDP08665.1"/>
    <property type="molecule type" value="Genomic_DNA"/>
</dbReference>
<accession>A0A068UJF8</accession>
<evidence type="ECO:0000256" key="7">
    <source>
        <dbReference type="ARBA" id="ARBA00023242"/>
    </source>
</evidence>
<dbReference type="PhylomeDB" id="A0A068UJF8"/>
<evidence type="ECO:0000256" key="9">
    <source>
        <dbReference type="SAM" id="MobiDB-lite"/>
    </source>
</evidence>
<dbReference type="AlphaFoldDB" id="A0A068UJF8"/>
<dbReference type="PANTHER" id="PTHR31985">
    <property type="entry name" value="ETHYLENE-RESPONSIVE TRANSCRIPTION FACTOR ERF042-RELATED"/>
    <property type="match status" value="1"/>
</dbReference>
<comment type="similarity">
    <text evidence="8">Belongs to the AP2/ERF transcription factor family. ERF subfamily.</text>
</comment>
<evidence type="ECO:0000256" key="2">
    <source>
        <dbReference type="ARBA" id="ARBA00022821"/>
    </source>
</evidence>
<dbReference type="Gramene" id="CDP08665">
    <property type="protein sequence ID" value="CDP08665"/>
    <property type="gene ID" value="GSCOC_T00027708001"/>
</dbReference>
<evidence type="ECO:0000313" key="12">
    <source>
        <dbReference type="Proteomes" id="UP000295252"/>
    </source>
</evidence>
<dbReference type="SUPFAM" id="SSF54171">
    <property type="entry name" value="DNA-binding domain"/>
    <property type="match status" value="1"/>
</dbReference>
<proteinExistence type="inferred from homology"/>
<gene>
    <name evidence="11" type="ORF">GSCOC_T00027708001</name>
</gene>
<keyword evidence="2" id="KW-0611">Plant defense</keyword>
<dbReference type="Gene3D" id="3.30.730.10">
    <property type="entry name" value="AP2/ERF domain"/>
    <property type="match status" value="1"/>
</dbReference>
<keyword evidence="3" id="KW-0805">Transcription regulation</keyword>
<organism evidence="11 12">
    <name type="scientific">Coffea canephora</name>
    <name type="common">Robusta coffee</name>
    <dbReference type="NCBI Taxonomy" id="49390"/>
    <lineage>
        <taxon>Eukaryota</taxon>
        <taxon>Viridiplantae</taxon>
        <taxon>Streptophyta</taxon>
        <taxon>Embryophyta</taxon>
        <taxon>Tracheophyta</taxon>
        <taxon>Spermatophyta</taxon>
        <taxon>Magnoliopsida</taxon>
        <taxon>eudicotyledons</taxon>
        <taxon>Gunneridae</taxon>
        <taxon>Pentapetalae</taxon>
        <taxon>asterids</taxon>
        <taxon>lamiids</taxon>
        <taxon>Gentianales</taxon>
        <taxon>Rubiaceae</taxon>
        <taxon>Ixoroideae</taxon>
        <taxon>Gardenieae complex</taxon>
        <taxon>Bertiereae - Coffeeae clade</taxon>
        <taxon>Coffeeae</taxon>
        <taxon>Coffea</taxon>
    </lineage>
</organism>
<sequence length="263" mass="29385">MEKGVFVRFKKKMSGKTRCKHKYRAAMDFMYWLHAQLAKLWFNCWLIMEMLLQQPPAPPCINEDDLAPSSSGSTTTTTTPTAASSSRSDTSSSSAARGGTRHPVFRGVRKRRWGKWVSEIREPRKKSRIWLGSFPSPEMAARAYDVAAYCLKGPKAQLNFPDDIQLLPRPLTTTARDIQAAASLAARVAMAEGKKTATIGSDDFWRDIELPELIEAWPGENDNSTSVAVRRDYVWELRYWSASSSLSSCSGMFSGDIATSPME</sequence>
<feature type="compositionally biased region" description="Low complexity" evidence="9">
    <location>
        <begin position="67"/>
        <end position="98"/>
    </location>
</feature>
<feature type="domain" description="AP2/ERF" evidence="10">
    <location>
        <begin position="104"/>
        <end position="161"/>
    </location>
</feature>
<dbReference type="SMART" id="SM00380">
    <property type="entry name" value="AP2"/>
    <property type="match status" value="1"/>
</dbReference>
<dbReference type="PROSITE" id="PS51032">
    <property type="entry name" value="AP2_ERF"/>
    <property type="match status" value="1"/>
</dbReference>
<protein>
    <recommendedName>
        <fullName evidence="10">AP2/ERF domain-containing protein</fullName>
    </recommendedName>
</protein>
<evidence type="ECO:0000256" key="3">
    <source>
        <dbReference type="ARBA" id="ARBA00023015"/>
    </source>
</evidence>
<dbReference type="Pfam" id="PF00847">
    <property type="entry name" value="AP2"/>
    <property type="match status" value="1"/>
</dbReference>
<keyword evidence="4" id="KW-0238">DNA-binding</keyword>
<evidence type="ECO:0000256" key="1">
    <source>
        <dbReference type="ARBA" id="ARBA00004123"/>
    </source>
</evidence>
<evidence type="ECO:0000256" key="6">
    <source>
        <dbReference type="ARBA" id="ARBA00023163"/>
    </source>
</evidence>
<keyword evidence="12" id="KW-1185">Reference proteome</keyword>
<dbReference type="InParanoid" id="A0A068UJF8"/>
<keyword evidence="6" id="KW-0804">Transcription</keyword>
<dbReference type="OrthoDB" id="1932364at2759"/>
<dbReference type="GO" id="GO:0003677">
    <property type="term" value="F:DNA binding"/>
    <property type="evidence" value="ECO:0007669"/>
    <property type="project" value="UniProtKB-KW"/>
</dbReference>
<reference evidence="12" key="1">
    <citation type="journal article" date="2014" name="Science">
        <title>The coffee genome provides insight into the convergent evolution of caffeine biosynthesis.</title>
        <authorList>
            <person name="Denoeud F."/>
            <person name="Carretero-Paulet L."/>
            <person name="Dereeper A."/>
            <person name="Droc G."/>
            <person name="Guyot R."/>
            <person name="Pietrella M."/>
            <person name="Zheng C."/>
            <person name="Alberti A."/>
            <person name="Anthony F."/>
            <person name="Aprea G."/>
            <person name="Aury J.M."/>
            <person name="Bento P."/>
            <person name="Bernard M."/>
            <person name="Bocs S."/>
            <person name="Campa C."/>
            <person name="Cenci A."/>
            <person name="Combes M.C."/>
            <person name="Crouzillat D."/>
            <person name="Da Silva C."/>
            <person name="Daddiego L."/>
            <person name="De Bellis F."/>
            <person name="Dussert S."/>
            <person name="Garsmeur O."/>
            <person name="Gayraud T."/>
            <person name="Guignon V."/>
            <person name="Jahn K."/>
            <person name="Jamilloux V."/>
            <person name="Joet T."/>
            <person name="Labadie K."/>
            <person name="Lan T."/>
            <person name="Leclercq J."/>
            <person name="Lepelley M."/>
            <person name="Leroy T."/>
            <person name="Li L.T."/>
            <person name="Librado P."/>
            <person name="Lopez L."/>
            <person name="Munoz A."/>
            <person name="Noel B."/>
            <person name="Pallavicini A."/>
            <person name="Perrotta G."/>
            <person name="Poncet V."/>
            <person name="Pot D."/>
            <person name="Priyono X."/>
            <person name="Rigoreau M."/>
            <person name="Rouard M."/>
            <person name="Rozas J."/>
            <person name="Tranchant-Dubreuil C."/>
            <person name="VanBuren R."/>
            <person name="Zhang Q."/>
            <person name="Andrade A.C."/>
            <person name="Argout X."/>
            <person name="Bertrand B."/>
            <person name="de Kochko A."/>
            <person name="Graziosi G."/>
            <person name="Henry R.J."/>
            <person name="Jayarama X."/>
            <person name="Ming R."/>
            <person name="Nagai C."/>
            <person name="Rounsley S."/>
            <person name="Sankoff D."/>
            <person name="Giuliano G."/>
            <person name="Albert V.A."/>
            <person name="Wincker P."/>
            <person name="Lashermes P."/>
        </authorList>
    </citation>
    <scope>NUCLEOTIDE SEQUENCE [LARGE SCALE GENOMIC DNA]</scope>
    <source>
        <strain evidence="12">cv. DH200-94</strain>
    </source>
</reference>
<name>A0A068UJF8_COFCA</name>
<dbReference type="GO" id="GO:0005634">
    <property type="term" value="C:nucleus"/>
    <property type="evidence" value="ECO:0007669"/>
    <property type="project" value="UniProtKB-SubCell"/>
</dbReference>
<evidence type="ECO:0000256" key="5">
    <source>
        <dbReference type="ARBA" id="ARBA00023159"/>
    </source>
</evidence>
<dbReference type="Proteomes" id="UP000295252">
    <property type="component" value="Chromosome IV"/>
</dbReference>
<dbReference type="PRINTS" id="PR00367">
    <property type="entry name" value="ETHRSPELEMNT"/>
</dbReference>
<dbReference type="InterPro" id="IPR016177">
    <property type="entry name" value="DNA-bd_dom_sf"/>
</dbReference>
<evidence type="ECO:0000259" key="10">
    <source>
        <dbReference type="PROSITE" id="PS51032"/>
    </source>
</evidence>
<dbReference type="GO" id="GO:0003700">
    <property type="term" value="F:DNA-binding transcription factor activity"/>
    <property type="evidence" value="ECO:0007669"/>
    <property type="project" value="InterPro"/>
</dbReference>
<comment type="subcellular location">
    <subcellularLocation>
        <location evidence="1">Nucleus</location>
    </subcellularLocation>
</comment>
<dbReference type="InterPro" id="IPR051032">
    <property type="entry name" value="AP2/ERF_TF_ERF_subfamily"/>
</dbReference>
<evidence type="ECO:0000256" key="4">
    <source>
        <dbReference type="ARBA" id="ARBA00023125"/>
    </source>
</evidence>
<dbReference type="InterPro" id="IPR036955">
    <property type="entry name" value="AP2/ERF_dom_sf"/>
</dbReference>
<evidence type="ECO:0000313" key="11">
    <source>
        <dbReference type="EMBL" id="CDP08665.1"/>
    </source>
</evidence>
<feature type="region of interest" description="Disordered" evidence="9">
    <location>
        <begin position="62"/>
        <end position="101"/>
    </location>
</feature>
<evidence type="ECO:0000256" key="8">
    <source>
        <dbReference type="ARBA" id="ARBA00024343"/>
    </source>
</evidence>
<dbReference type="STRING" id="49390.A0A068UJF8"/>
<dbReference type="FunFam" id="3.30.730.10:FF:000001">
    <property type="entry name" value="Ethylene-responsive transcription factor 2"/>
    <property type="match status" value="1"/>
</dbReference>
<dbReference type="PANTHER" id="PTHR31985:SF151">
    <property type="entry name" value="ETHYLENE-RESPONSIVE TRANSCRIPTION FACTOR ERF023"/>
    <property type="match status" value="1"/>
</dbReference>
<dbReference type="GO" id="GO:0006952">
    <property type="term" value="P:defense response"/>
    <property type="evidence" value="ECO:0007669"/>
    <property type="project" value="UniProtKB-KW"/>
</dbReference>